<dbReference type="KEGG" id="mflg:ABS361_11180"/>
<dbReference type="Pfam" id="PF03279">
    <property type="entry name" value="Lip_A_acyltrans"/>
    <property type="match status" value="1"/>
</dbReference>
<keyword evidence="3" id="KW-0997">Cell inner membrane</keyword>
<sequence>MNGVLELVKILARLPLSVRRVILRALWRGTLPLRGQVGFDLEPAFERFLKVGTAEARRMALEHDFQDLLLIMEWYASICRSHRQMTEDVARVRVSDPALVERIAGSADVVILAPMHMGSFPFGITYVLWKYFAGRRLLVLRARDDLAGNNVAMDRMREIASEVRIMNTRNEAEFVDGMRFIRKGGVVVSLIDLPQSYGSPAEVSLFGHEAAIAFGLDAMARMLKAVVLPMTVRSLLARDEIVFGQPFEVASNTPEDRRALAAAMARQIEDFVKIDPAQWHMWTRILEFYPWVGRAPSPGGAPALRKVGAHADL</sequence>
<evidence type="ECO:0000256" key="6">
    <source>
        <dbReference type="ARBA" id="ARBA00023315"/>
    </source>
</evidence>
<evidence type="ECO:0000256" key="2">
    <source>
        <dbReference type="ARBA" id="ARBA00022475"/>
    </source>
</evidence>
<dbReference type="GO" id="GO:0009247">
    <property type="term" value="P:glycolipid biosynthetic process"/>
    <property type="evidence" value="ECO:0007669"/>
    <property type="project" value="UniProtKB-ARBA"/>
</dbReference>
<evidence type="ECO:0000256" key="3">
    <source>
        <dbReference type="ARBA" id="ARBA00022519"/>
    </source>
</evidence>
<dbReference type="InterPro" id="IPR004960">
    <property type="entry name" value="LipA_acyltrans"/>
</dbReference>
<keyword evidence="6" id="KW-0012">Acyltransferase</keyword>
<name>A0AAU7XEZ9_9HYPH</name>
<gene>
    <name evidence="7" type="ORF">ABS361_11180</name>
</gene>
<dbReference type="AlphaFoldDB" id="A0AAU7XEZ9"/>
<evidence type="ECO:0008006" key="8">
    <source>
        <dbReference type="Google" id="ProtNLM"/>
    </source>
</evidence>
<keyword evidence="2" id="KW-1003">Cell membrane</keyword>
<proteinExistence type="predicted"/>
<evidence type="ECO:0000256" key="4">
    <source>
        <dbReference type="ARBA" id="ARBA00022679"/>
    </source>
</evidence>
<evidence type="ECO:0000313" key="7">
    <source>
        <dbReference type="EMBL" id="XBY46721.1"/>
    </source>
</evidence>
<evidence type="ECO:0000256" key="5">
    <source>
        <dbReference type="ARBA" id="ARBA00023136"/>
    </source>
</evidence>
<accession>A0AAU7XEZ9</accession>
<reference evidence="7" key="1">
    <citation type="submission" date="2024-06" db="EMBL/GenBank/DDBJ databases">
        <title>Methylostella associata gen. nov., sp. nov., a novel Ancalomicrobiaceae-affiliated facultatively methylotrophic bacteria that feed on methanotrophs of the genus Methylococcus.</title>
        <authorList>
            <person name="Saltykova V."/>
            <person name="Danilova O.V."/>
            <person name="Oshkin I.Y."/>
            <person name="Belova S.E."/>
            <person name="Pimenov N.V."/>
            <person name="Dedysh S.N."/>
        </authorList>
    </citation>
    <scope>NUCLEOTIDE SEQUENCE</scope>
    <source>
        <strain evidence="7">S20</strain>
    </source>
</reference>
<protein>
    <recommendedName>
        <fullName evidence="8">Lipid A biosynthesis acyltransferase</fullName>
    </recommendedName>
</protein>
<organism evidence="7">
    <name type="scientific">Methyloraptor flagellatus</name>
    <dbReference type="NCBI Taxonomy" id="3162530"/>
    <lineage>
        <taxon>Bacteria</taxon>
        <taxon>Pseudomonadati</taxon>
        <taxon>Pseudomonadota</taxon>
        <taxon>Alphaproteobacteria</taxon>
        <taxon>Hyphomicrobiales</taxon>
        <taxon>Ancalomicrobiaceae</taxon>
        <taxon>Methyloraptor</taxon>
    </lineage>
</organism>
<dbReference type="GO" id="GO:0005886">
    <property type="term" value="C:plasma membrane"/>
    <property type="evidence" value="ECO:0007669"/>
    <property type="project" value="UniProtKB-SubCell"/>
</dbReference>
<keyword evidence="4" id="KW-0808">Transferase</keyword>
<keyword evidence="5" id="KW-0472">Membrane</keyword>
<evidence type="ECO:0000256" key="1">
    <source>
        <dbReference type="ARBA" id="ARBA00004533"/>
    </source>
</evidence>
<dbReference type="GO" id="GO:0016746">
    <property type="term" value="F:acyltransferase activity"/>
    <property type="evidence" value="ECO:0007669"/>
    <property type="project" value="UniProtKB-KW"/>
</dbReference>
<comment type="subcellular location">
    <subcellularLocation>
        <location evidence="1">Cell inner membrane</location>
    </subcellularLocation>
</comment>
<dbReference type="RefSeq" id="WP_407051812.1">
    <property type="nucleotide sequence ID" value="NZ_CP158568.1"/>
</dbReference>
<dbReference type="EMBL" id="CP158568">
    <property type="protein sequence ID" value="XBY46721.1"/>
    <property type="molecule type" value="Genomic_DNA"/>
</dbReference>